<dbReference type="Gene3D" id="3.40.50.720">
    <property type="entry name" value="NAD(P)-binding Rossmann-like Domain"/>
    <property type="match status" value="1"/>
</dbReference>
<evidence type="ECO:0000256" key="3">
    <source>
        <dbReference type="ARBA" id="ARBA00023002"/>
    </source>
</evidence>
<dbReference type="AlphaFoldDB" id="A0A7X2Z8G7"/>
<dbReference type="Pfam" id="PF00107">
    <property type="entry name" value="ADH_zinc_N"/>
    <property type="match status" value="1"/>
</dbReference>
<gene>
    <name evidence="6" type="ORF">GNP93_06025</name>
</gene>
<comment type="cofactor">
    <cofactor evidence="4">
        <name>Zn(2+)</name>
        <dbReference type="ChEBI" id="CHEBI:29105"/>
    </cofactor>
</comment>
<dbReference type="Pfam" id="PF08240">
    <property type="entry name" value="ADH_N"/>
    <property type="match status" value="1"/>
</dbReference>
<keyword evidence="7" id="KW-1185">Reference proteome</keyword>
<dbReference type="Gene3D" id="3.90.180.10">
    <property type="entry name" value="Medium-chain alcohol dehydrogenases, catalytic domain"/>
    <property type="match status" value="1"/>
</dbReference>
<evidence type="ECO:0000256" key="2">
    <source>
        <dbReference type="ARBA" id="ARBA00022833"/>
    </source>
</evidence>
<evidence type="ECO:0000313" key="7">
    <source>
        <dbReference type="Proteomes" id="UP000450917"/>
    </source>
</evidence>
<dbReference type="InterPro" id="IPR013149">
    <property type="entry name" value="ADH-like_C"/>
</dbReference>
<dbReference type="Proteomes" id="UP000450917">
    <property type="component" value="Unassembled WGS sequence"/>
</dbReference>
<dbReference type="SMART" id="SM00829">
    <property type="entry name" value="PKS_ER"/>
    <property type="match status" value="1"/>
</dbReference>
<reference evidence="6 7" key="1">
    <citation type="submission" date="2019-11" db="EMBL/GenBank/DDBJ databases">
        <title>Draft genome sequences of five Paenibacillus species of dairy origin.</title>
        <authorList>
            <person name="Olajide A.M."/>
            <person name="Chen S."/>
            <person name="Lapointe G."/>
        </authorList>
    </citation>
    <scope>NUCLEOTIDE SEQUENCE [LARGE SCALE GENOMIC DNA]</scope>
    <source>
        <strain evidence="6 7">2CS3</strain>
    </source>
</reference>
<keyword evidence="2 4" id="KW-0862">Zinc</keyword>
<name>A0A7X2Z8G7_9BACL</name>
<dbReference type="PROSITE" id="PS00059">
    <property type="entry name" value="ADH_ZINC"/>
    <property type="match status" value="1"/>
</dbReference>
<evidence type="ECO:0000256" key="4">
    <source>
        <dbReference type="RuleBase" id="RU361277"/>
    </source>
</evidence>
<dbReference type="GO" id="GO:0016491">
    <property type="term" value="F:oxidoreductase activity"/>
    <property type="evidence" value="ECO:0007669"/>
    <property type="project" value="UniProtKB-KW"/>
</dbReference>
<dbReference type="InterPro" id="IPR036291">
    <property type="entry name" value="NAD(P)-bd_dom_sf"/>
</dbReference>
<dbReference type="InterPro" id="IPR020843">
    <property type="entry name" value="ER"/>
</dbReference>
<dbReference type="InterPro" id="IPR002328">
    <property type="entry name" value="ADH_Zn_CS"/>
</dbReference>
<dbReference type="SUPFAM" id="SSF51735">
    <property type="entry name" value="NAD(P)-binding Rossmann-fold domains"/>
    <property type="match status" value="1"/>
</dbReference>
<evidence type="ECO:0000313" key="6">
    <source>
        <dbReference type="EMBL" id="MUG70234.1"/>
    </source>
</evidence>
<proteinExistence type="inferred from homology"/>
<evidence type="ECO:0000256" key="1">
    <source>
        <dbReference type="ARBA" id="ARBA00022723"/>
    </source>
</evidence>
<protein>
    <submittedName>
        <fullName evidence="6">Alcohol dehydrogenase catalytic domain-containing protein</fullName>
    </submittedName>
</protein>
<dbReference type="GO" id="GO:0008270">
    <property type="term" value="F:zinc ion binding"/>
    <property type="evidence" value="ECO:0007669"/>
    <property type="project" value="InterPro"/>
</dbReference>
<dbReference type="InterPro" id="IPR029752">
    <property type="entry name" value="D-isomer_DH_CS1"/>
</dbReference>
<dbReference type="PANTHER" id="PTHR43401">
    <property type="entry name" value="L-THREONINE 3-DEHYDROGENASE"/>
    <property type="match status" value="1"/>
</dbReference>
<dbReference type="RefSeq" id="WP_054799092.1">
    <property type="nucleotide sequence ID" value="NZ_JARTHJ010000128.1"/>
</dbReference>
<dbReference type="InterPro" id="IPR011032">
    <property type="entry name" value="GroES-like_sf"/>
</dbReference>
<keyword evidence="3" id="KW-0560">Oxidoreductase</keyword>
<dbReference type="CDD" id="cd08236">
    <property type="entry name" value="sugar_DH"/>
    <property type="match status" value="1"/>
</dbReference>
<dbReference type="SUPFAM" id="SSF50129">
    <property type="entry name" value="GroES-like"/>
    <property type="match status" value="1"/>
</dbReference>
<accession>A0A7X2Z8G7</accession>
<dbReference type="PANTHER" id="PTHR43401:SF2">
    <property type="entry name" value="L-THREONINE 3-DEHYDROGENASE"/>
    <property type="match status" value="1"/>
</dbReference>
<dbReference type="EMBL" id="WNZX01000003">
    <property type="protein sequence ID" value="MUG70234.1"/>
    <property type="molecule type" value="Genomic_DNA"/>
</dbReference>
<dbReference type="InterPro" id="IPR013154">
    <property type="entry name" value="ADH-like_N"/>
</dbReference>
<comment type="similarity">
    <text evidence="4">Belongs to the zinc-containing alcohol dehydrogenase family.</text>
</comment>
<organism evidence="6 7">
    <name type="scientific">Paenibacillus validus</name>
    <dbReference type="NCBI Taxonomy" id="44253"/>
    <lineage>
        <taxon>Bacteria</taxon>
        <taxon>Bacillati</taxon>
        <taxon>Bacillota</taxon>
        <taxon>Bacilli</taxon>
        <taxon>Bacillales</taxon>
        <taxon>Paenibacillaceae</taxon>
        <taxon>Paenibacillus</taxon>
    </lineage>
</organism>
<sequence length="347" mass="38325">MKAAVLYAKNDIRIEEMDTPSLQRHEILIKVKATGICGSDLPRVMGDAAHHYPIVLGHEFSGVVESIGSEVTRVKAGDRVVGVPLKPCYECHDCLSGNFAQCKHYSFVGSRVNGSWAEYVVIPEANAITFDESISFEEAAFVEPSAVALHALRLIQYQGGEHVAILGGGNIGLLTLQWARVLGAKDITVFDIDDERLATAKRLGADYTINSAKAGFEEGWKQITGNHGFGVVMETAGSDVTMRLSFEIAANKAKVCFIGTPVRDLTFSHKQFELLNRKEFTLTGSWMSYSSPFPGDEWELTLHFLKRGLLNFKDMVFKQYPLEDIGKAFELYRDPSTVKGKILLLNA</sequence>
<comment type="caution">
    <text evidence="6">The sequence shown here is derived from an EMBL/GenBank/DDBJ whole genome shotgun (WGS) entry which is preliminary data.</text>
</comment>
<dbReference type="PROSITE" id="PS00065">
    <property type="entry name" value="D_2_HYDROXYACID_DH_1"/>
    <property type="match status" value="1"/>
</dbReference>
<feature type="domain" description="Enoyl reductase (ER)" evidence="5">
    <location>
        <begin position="9"/>
        <end position="344"/>
    </location>
</feature>
<keyword evidence="1 4" id="KW-0479">Metal-binding</keyword>
<evidence type="ECO:0000259" key="5">
    <source>
        <dbReference type="SMART" id="SM00829"/>
    </source>
</evidence>
<dbReference type="InterPro" id="IPR050129">
    <property type="entry name" value="Zn_alcohol_dh"/>
</dbReference>